<comment type="caution">
    <text evidence="1">The sequence shown here is derived from an EMBL/GenBank/DDBJ whole genome shotgun (WGS) entry which is preliminary data.</text>
</comment>
<accession>A0ABP9KIK1</accession>
<protein>
    <submittedName>
        <fullName evidence="1">Uncharacterized protein</fullName>
    </submittedName>
</protein>
<sequence>MASAAGEKYPRLRSGAIRRTPSRALAAARVPGGSLGSLRSVFRRVVAFRVGPVAAEGAVRRREGEGEAVGPYRDRRRKRWHVLGATI</sequence>
<gene>
    <name evidence="1" type="ORF">GCM10023336_35160</name>
</gene>
<name>A0ABP9KIK1_9ACTN</name>
<reference evidence="2" key="1">
    <citation type="journal article" date="2019" name="Int. J. Syst. Evol. Microbiol.">
        <title>The Global Catalogue of Microorganisms (GCM) 10K type strain sequencing project: providing services to taxonomists for standard genome sequencing and annotation.</title>
        <authorList>
            <consortium name="The Broad Institute Genomics Platform"/>
            <consortium name="The Broad Institute Genome Sequencing Center for Infectious Disease"/>
            <person name="Wu L."/>
            <person name="Ma J."/>
        </authorList>
    </citation>
    <scope>NUCLEOTIDE SEQUENCE [LARGE SCALE GENOMIC DNA]</scope>
    <source>
        <strain evidence="2">JCM 18410</strain>
    </source>
</reference>
<evidence type="ECO:0000313" key="2">
    <source>
        <dbReference type="Proteomes" id="UP001500124"/>
    </source>
</evidence>
<organism evidence="1 2">
    <name type="scientific">Streptomyces similanensis</name>
    <dbReference type="NCBI Taxonomy" id="1274988"/>
    <lineage>
        <taxon>Bacteria</taxon>
        <taxon>Bacillati</taxon>
        <taxon>Actinomycetota</taxon>
        <taxon>Actinomycetes</taxon>
        <taxon>Kitasatosporales</taxon>
        <taxon>Streptomycetaceae</taxon>
        <taxon>Streptomyces</taxon>
    </lineage>
</organism>
<proteinExistence type="predicted"/>
<dbReference type="EMBL" id="BAABKC010000049">
    <property type="protein sequence ID" value="GAA5059437.1"/>
    <property type="molecule type" value="Genomic_DNA"/>
</dbReference>
<dbReference type="Proteomes" id="UP001500124">
    <property type="component" value="Unassembled WGS sequence"/>
</dbReference>
<evidence type="ECO:0000313" key="1">
    <source>
        <dbReference type="EMBL" id="GAA5059437.1"/>
    </source>
</evidence>
<keyword evidence="2" id="KW-1185">Reference proteome</keyword>